<evidence type="ECO:0000313" key="1">
    <source>
        <dbReference type="EMBL" id="MFL9880564.1"/>
    </source>
</evidence>
<keyword evidence="2" id="KW-1185">Reference proteome</keyword>
<evidence type="ECO:0000313" key="2">
    <source>
        <dbReference type="Proteomes" id="UP001629214"/>
    </source>
</evidence>
<sequence>MKKSDWYEDRILWRAAKHHLDSCLWRNFSLSNEQAAEHILKKAAGYGAPLIIFWLNDDTWTLVTSQFLVGEIAARISAVNLDMLGEMSTVNDINLPPNEVKQSAEYIKVGADEKIFWTHRGNNHFSLLNILRVFPLNVPE</sequence>
<organism evidence="1 2">
    <name type="scientific">Herbaspirillum rhizosphaerae</name>
    <dbReference type="NCBI Taxonomy" id="346179"/>
    <lineage>
        <taxon>Bacteria</taxon>
        <taxon>Pseudomonadati</taxon>
        <taxon>Pseudomonadota</taxon>
        <taxon>Betaproteobacteria</taxon>
        <taxon>Burkholderiales</taxon>
        <taxon>Oxalobacteraceae</taxon>
        <taxon>Herbaspirillum</taxon>
    </lineage>
</organism>
<reference evidence="1 2" key="1">
    <citation type="journal article" date="2024" name="Chem. Sci.">
        <title>Discovery of megapolipeptins by genome mining of a Burkholderiales bacteria collection.</title>
        <authorList>
            <person name="Paulo B.S."/>
            <person name="Recchia M.J.J."/>
            <person name="Lee S."/>
            <person name="Fergusson C.H."/>
            <person name="Romanowski S.B."/>
            <person name="Hernandez A."/>
            <person name="Krull N."/>
            <person name="Liu D.Y."/>
            <person name="Cavanagh H."/>
            <person name="Bos A."/>
            <person name="Gray C.A."/>
            <person name="Murphy B.T."/>
            <person name="Linington R.G."/>
            <person name="Eustaquio A.S."/>
        </authorList>
    </citation>
    <scope>NUCLEOTIDE SEQUENCE [LARGE SCALE GENOMIC DNA]</scope>
    <source>
        <strain evidence="1 2">RL21-008-BIB-B</strain>
    </source>
</reference>
<accession>A0ABW8ZBQ1</accession>
<dbReference type="RefSeq" id="WP_408169592.1">
    <property type="nucleotide sequence ID" value="NZ_JAQQFR010000014.1"/>
</dbReference>
<dbReference type="Proteomes" id="UP001629214">
    <property type="component" value="Unassembled WGS sequence"/>
</dbReference>
<comment type="caution">
    <text evidence="1">The sequence shown here is derived from an EMBL/GenBank/DDBJ whole genome shotgun (WGS) entry which is preliminary data.</text>
</comment>
<gene>
    <name evidence="1" type="ORF">PQR63_19365</name>
</gene>
<proteinExistence type="predicted"/>
<name>A0ABW8ZBQ1_9BURK</name>
<dbReference type="EMBL" id="JAQQFR010000014">
    <property type="protein sequence ID" value="MFL9880564.1"/>
    <property type="molecule type" value="Genomic_DNA"/>
</dbReference>
<protein>
    <submittedName>
        <fullName evidence="1">Uncharacterized protein</fullName>
    </submittedName>
</protein>